<keyword evidence="2" id="KW-1185">Reference proteome</keyword>
<protein>
    <submittedName>
        <fullName evidence="1">Uncharacterized protein</fullName>
    </submittedName>
</protein>
<dbReference type="AlphaFoldDB" id="A0A9Q3HNQ9"/>
<name>A0A9Q3HNQ9_9BASI</name>
<gene>
    <name evidence="1" type="ORF">O181_047970</name>
</gene>
<sequence length="88" mass="9997">MCLASDLPILFVEKLPQALRTAHNTKQDLAEMNVFKHLLREVDLLRLWPSEAAAAHTSTVHFALCFSYESDESYLSIFPVTSWEPAYA</sequence>
<dbReference type="Proteomes" id="UP000765509">
    <property type="component" value="Unassembled WGS sequence"/>
</dbReference>
<evidence type="ECO:0000313" key="1">
    <source>
        <dbReference type="EMBL" id="MBW0508255.1"/>
    </source>
</evidence>
<dbReference type="EMBL" id="AVOT02020220">
    <property type="protein sequence ID" value="MBW0508255.1"/>
    <property type="molecule type" value="Genomic_DNA"/>
</dbReference>
<proteinExistence type="predicted"/>
<accession>A0A9Q3HNQ9</accession>
<evidence type="ECO:0000313" key="2">
    <source>
        <dbReference type="Proteomes" id="UP000765509"/>
    </source>
</evidence>
<reference evidence="1" key="1">
    <citation type="submission" date="2021-03" db="EMBL/GenBank/DDBJ databases">
        <title>Draft genome sequence of rust myrtle Austropuccinia psidii MF-1, a brazilian biotype.</title>
        <authorList>
            <person name="Quecine M.C."/>
            <person name="Pachon D.M.R."/>
            <person name="Bonatelli M.L."/>
            <person name="Correr F.H."/>
            <person name="Franceschini L.M."/>
            <person name="Leite T.F."/>
            <person name="Margarido G.R.A."/>
            <person name="Almeida C.A."/>
            <person name="Ferrarezi J.A."/>
            <person name="Labate C.A."/>
        </authorList>
    </citation>
    <scope>NUCLEOTIDE SEQUENCE</scope>
    <source>
        <strain evidence="1">MF-1</strain>
    </source>
</reference>
<comment type="caution">
    <text evidence="1">The sequence shown here is derived from an EMBL/GenBank/DDBJ whole genome shotgun (WGS) entry which is preliminary data.</text>
</comment>
<organism evidence="1 2">
    <name type="scientific">Austropuccinia psidii MF-1</name>
    <dbReference type="NCBI Taxonomy" id="1389203"/>
    <lineage>
        <taxon>Eukaryota</taxon>
        <taxon>Fungi</taxon>
        <taxon>Dikarya</taxon>
        <taxon>Basidiomycota</taxon>
        <taxon>Pucciniomycotina</taxon>
        <taxon>Pucciniomycetes</taxon>
        <taxon>Pucciniales</taxon>
        <taxon>Sphaerophragmiaceae</taxon>
        <taxon>Austropuccinia</taxon>
    </lineage>
</organism>